<keyword evidence="10" id="KW-1185">Reference proteome</keyword>
<evidence type="ECO:0000313" key="10">
    <source>
        <dbReference type="Proteomes" id="UP000325440"/>
    </source>
</evidence>
<dbReference type="FunFam" id="2.40.10.10:FF:000038">
    <property type="entry name" value="Serine protease"/>
    <property type="match status" value="1"/>
</dbReference>
<keyword evidence="9" id="KW-0645">Protease</keyword>
<dbReference type="PANTHER" id="PTHR24258">
    <property type="entry name" value="SERINE PROTEASE-RELATED"/>
    <property type="match status" value="1"/>
</dbReference>
<evidence type="ECO:0000256" key="3">
    <source>
        <dbReference type="ARBA" id="ARBA00023157"/>
    </source>
</evidence>
<dbReference type="Pfam" id="PF18322">
    <property type="entry name" value="CLIP_1"/>
    <property type="match status" value="1"/>
</dbReference>
<dbReference type="InterPro" id="IPR018114">
    <property type="entry name" value="TRYPSIN_HIS"/>
</dbReference>
<dbReference type="SUPFAM" id="SSF50494">
    <property type="entry name" value="Trypsin-like serine proteases"/>
    <property type="match status" value="1"/>
</dbReference>
<evidence type="ECO:0000256" key="7">
    <source>
        <dbReference type="SAM" id="SignalP"/>
    </source>
</evidence>
<dbReference type="PANTHER" id="PTHR24258:SF129">
    <property type="entry name" value="LP15124P-RELATED"/>
    <property type="match status" value="1"/>
</dbReference>
<dbReference type="InterPro" id="IPR009003">
    <property type="entry name" value="Peptidase_S1_PA"/>
</dbReference>
<dbReference type="PROSITE" id="PS50240">
    <property type="entry name" value="TRYPSIN_DOM"/>
    <property type="match status" value="1"/>
</dbReference>
<keyword evidence="7" id="KW-0732">Signal</keyword>
<dbReference type="PROSITE" id="PS00134">
    <property type="entry name" value="TRYPSIN_HIS"/>
    <property type="match status" value="1"/>
</dbReference>
<proteinExistence type="predicted"/>
<dbReference type="InterPro" id="IPR001314">
    <property type="entry name" value="Peptidase_S1A"/>
</dbReference>
<dbReference type="GO" id="GO:0004252">
    <property type="term" value="F:serine-type endopeptidase activity"/>
    <property type="evidence" value="ECO:0007669"/>
    <property type="project" value="InterPro"/>
</dbReference>
<evidence type="ECO:0000256" key="6">
    <source>
        <dbReference type="SAM" id="MobiDB-lite"/>
    </source>
</evidence>
<evidence type="ECO:0000256" key="5">
    <source>
        <dbReference type="ARBA" id="ARBA00076468"/>
    </source>
</evidence>
<evidence type="ECO:0000256" key="4">
    <source>
        <dbReference type="ARBA" id="ARBA00068096"/>
    </source>
</evidence>
<evidence type="ECO:0000256" key="2">
    <source>
        <dbReference type="ARBA" id="ARBA00022525"/>
    </source>
</evidence>
<keyword evidence="3" id="KW-1015">Disulfide bond</keyword>
<sequence>MVKIMNTFSFIVFIGVLFTSVISQKSRETSSPNVVLRHLENESEISSGSNTVASTTTIYLESSHDIDPAEECVCTPFNLCKTYESTEEGGGLINIRSFGPCDSYLDVCCKEKPTLSTENYISSSSTDSSDSTESSENSDNSEGDSDQKKHSNTDGGSSEESPSENCSCEDEDSVKETYVGHPSESSSESSSQSAFESPSESSFQSTFESSSESSSQLTFESSSESSSESEITPETPTFGVHQNGQSFYNSHNDHKERVHECGKWNKNGVGFRIFNDIDSETQFGEFPSMIAIFKEEELKGEKKLVYLCGGSLIKTDVVLTAAHCVIKVNPKTLVIRAGEWDIKTIKEIRPHQDIISKEVVTHPDYKSAGLHNDVALIFTETPFILDENVQIACLDEYDSSDVDESLPCITTGWGKTVTYNNFTISKKTTSGNIKTIGHYEVSILKKVTIPIVPNDKCMEALKSTRLGPKFVLHDSFVCAGGEKGKDACKGDGGSPLFCPSKHDPDNLVQVGIVSWGISCGVENIPGVYVNVAVFQKWINNQIENHSSV</sequence>
<name>A0A5E4MEP7_9HEMI</name>
<dbReference type="InterPro" id="IPR041515">
    <property type="entry name" value="PPAF-2-like_Clip"/>
</dbReference>
<dbReference type="AlphaFoldDB" id="A0A5E4MEP7"/>
<keyword evidence="9" id="KW-0378">Hydrolase</keyword>
<dbReference type="OrthoDB" id="6261922at2759"/>
<evidence type="ECO:0000313" key="9">
    <source>
        <dbReference type="EMBL" id="VVC30608.1"/>
    </source>
</evidence>
<gene>
    <name evidence="9" type="ORF">CINCED_3A011857</name>
</gene>
<dbReference type="GO" id="GO:0006508">
    <property type="term" value="P:proteolysis"/>
    <property type="evidence" value="ECO:0007669"/>
    <property type="project" value="UniProtKB-KW"/>
</dbReference>
<feature type="signal peptide" evidence="7">
    <location>
        <begin position="1"/>
        <end position="23"/>
    </location>
</feature>
<feature type="compositionally biased region" description="Low complexity" evidence="6">
    <location>
        <begin position="118"/>
        <end position="138"/>
    </location>
</feature>
<dbReference type="SMART" id="SM00020">
    <property type="entry name" value="Tryp_SPc"/>
    <property type="match status" value="1"/>
</dbReference>
<feature type="region of interest" description="Disordered" evidence="6">
    <location>
        <begin position="118"/>
        <end position="252"/>
    </location>
</feature>
<evidence type="ECO:0000259" key="8">
    <source>
        <dbReference type="PROSITE" id="PS50240"/>
    </source>
</evidence>
<dbReference type="PRINTS" id="PR00722">
    <property type="entry name" value="CHYMOTRYPSIN"/>
</dbReference>
<keyword evidence="2" id="KW-0964">Secreted</keyword>
<feature type="domain" description="Peptidase S1" evidence="8">
    <location>
        <begin position="273"/>
        <end position="543"/>
    </location>
</feature>
<dbReference type="Pfam" id="PF00089">
    <property type="entry name" value="Trypsin"/>
    <property type="match status" value="1"/>
</dbReference>
<dbReference type="Gene3D" id="2.40.10.10">
    <property type="entry name" value="Trypsin-like serine proteases"/>
    <property type="match status" value="2"/>
</dbReference>
<dbReference type="CDD" id="cd00190">
    <property type="entry name" value="Tryp_SPc"/>
    <property type="match status" value="1"/>
</dbReference>
<comment type="subcellular location">
    <subcellularLocation>
        <location evidence="1">Secreted</location>
    </subcellularLocation>
</comment>
<evidence type="ECO:0000256" key="1">
    <source>
        <dbReference type="ARBA" id="ARBA00004613"/>
    </source>
</evidence>
<feature type="compositionally biased region" description="Low complexity" evidence="6">
    <location>
        <begin position="183"/>
        <end position="238"/>
    </location>
</feature>
<accession>A0A5E4MEP7</accession>
<dbReference type="InterPro" id="IPR043504">
    <property type="entry name" value="Peptidase_S1_PA_chymotrypsin"/>
</dbReference>
<organism evidence="9 10">
    <name type="scientific">Cinara cedri</name>
    <dbReference type="NCBI Taxonomy" id="506608"/>
    <lineage>
        <taxon>Eukaryota</taxon>
        <taxon>Metazoa</taxon>
        <taxon>Ecdysozoa</taxon>
        <taxon>Arthropoda</taxon>
        <taxon>Hexapoda</taxon>
        <taxon>Insecta</taxon>
        <taxon>Pterygota</taxon>
        <taxon>Neoptera</taxon>
        <taxon>Paraneoptera</taxon>
        <taxon>Hemiptera</taxon>
        <taxon>Sternorrhyncha</taxon>
        <taxon>Aphidomorpha</taxon>
        <taxon>Aphidoidea</taxon>
        <taxon>Aphididae</taxon>
        <taxon>Lachninae</taxon>
        <taxon>Cinara</taxon>
    </lineage>
</organism>
<dbReference type="InterPro" id="IPR001254">
    <property type="entry name" value="Trypsin_dom"/>
</dbReference>
<dbReference type="EMBL" id="CABPRJ010000526">
    <property type="protein sequence ID" value="VVC30608.1"/>
    <property type="molecule type" value="Genomic_DNA"/>
</dbReference>
<feature type="chain" id="PRO_5022736057" description="Phenoloxidase-activating factor 2" evidence="7">
    <location>
        <begin position="24"/>
        <end position="548"/>
    </location>
</feature>
<reference evidence="9 10" key="1">
    <citation type="submission" date="2019-08" db="EMBL/GenBank/DDBJ databases">
        <authorList>
            <person name="Alioto T."/>
            <person name="Alioto T."/>
            <person name="Gomez Garrido J."/>
        </authorList>
    </citation>
    <scope>NUCLEOTIDE SEQUENCE [LARGE SCALE GENOMIC DNA]</scope>
</reference>
<dbReference type="Proteomes" id="UP000325440">
    <property type="component" value="Unassembled WGS sequence"/>
</dbReference>
<feature type="compositionally biased region" description="Polar residues" evidence="6">
    <location>
        <begin position="240"/>
        <end position="250"/>
    </location>
</feature>
<dbReference type="GO" id="GO:0005576">
    <property type="term" value="C:extracellular region"/>
    <property type="evidence" value="ECO:0007669"/>
    <property type="project" value="UniProtKB-SubCell"/>
</dbReference>
<protein>
    <recommendedName>
        <fullName evidence="4">Phenoloxidase-activating factor 2</fullName>
    </recommendedName>
    <alternativeName>
        <fullName evidence="5">Prophenoloxidase-activating factor II</fullName>
    </alternativeName>
</protein>